<protein>
    <submittedName>
        <fullName evidence="1">Uncharacterized protein</fullName>
    </submittedName>
</protein>
<reference evidence="1 2" key="1">
    <citation type="submission" date="2020-02" db="EMBL/GenBank/DDBJ databases">
        <authorList>
            <person name="Chen W.-M."/>
        </authorList>
    </citation>
    <scope>NUCLEOTIDE SEQUENCE [LARGE SCALE GENOMIC DNA]</scope>
    <source>
        <strain evidence="1 2">KDG-16</strain>
    </source>
</reference>
<accession>A0ABX0I3P1</accession>
<organism evidence="1 2">
    <name type="scientific">Flavobacterium difficile</name>
    <dbReference type="NCBI Taxonomy" id="2709659"/>
    <lineage>
        <taxon>Bacteria</taxon>
        <taxon>Pseudomonadati</taxon>
        <taxon>Bacteroidota</taxon>
        <taxon>Flavobacteriia</taxon>
        <taxon>Flavobacteriales</taxon>
        <taxon>Flavobacteriaceae</taxon>
        <taxon>Flavobacterium</taxon>
    </lineage>
</organism>
<evidence type="ECO:0000313" key="2">
    <source>
        <dbReference type="Proteomes" id="UP000800984"/>
    </source>
</evidence>
<proteinExistence type="predicted"/>
<keyword evidence="2" id="KW-1185">Reference proteome</keyword>
<gene>
    <name evidence="1" type="ORF">G4D72_00985</name>
</gene>
<evidence type="ECO:0000313" key="1">
    <source>
        <dbReference type="EMBL" id="NHM00680.1"/>
    </source>
</evidence>
<sequence>MENGVKSIEMYSLQGQKVLTTIHKNVNVSNLSKGLN</sequence>
<comment type="caution">
    <text evidence="1">The sequence shown here is derived from an EMBL/GenBank/DDBJ whole genome shotgun (WGS) entry which is preliminary data.</text>
</comment>
<name>A0ABX0I3P1_9FLAO</name>
<dbReference type="EMBL" id="JAAJBT010000001">
    <property type="protein sequence ID" value="NHM00680.1"/>
    <property type="molecule type" value="Genomic_DNA"/>
</dbReference>
<dbReference type="Proteomes" id="UP000800984">
    <property type="component" value="Unassembled WGS sequence"/>
</dbReference>